<dbReference type="GeneID" id="25566004"/>
<gene>
    <name evidence="4" type="ORF">AMSG_06951</name>
</gene>
<dbReference type="PROSITE" id="PS51228">
    <property type="entry name" value="ACB_2"/>
    <property type="match status" value="1"/>
</dbReference>
<dbReference type="Pfam" id="PF00887">
    <property type="entry name" value="ACBP"/>
    <property type="match status" value="1"/>
</dbReference>
<dbReference type="PRINTS" id="PR00689">
    <property type="entry name" value="ACOABINDINGP"/>
</dbReference>
<comment type="similarity">
    <text evidence="1">Belongs to the ACBP family.</text>
</comment>
<organism evidence="4 5">
    <name type="scientific">Thecamonas trahens ATCC 50062</name>
    <dbReference type="NCBI Taxonomy" id="461836"/>
    <lineage>
        <taxon>Eukaryota</taxon>
        <taxon>Apusozoa</taxon>
        <taxon>Apusomonadida</taxon>
        <taxon>Apusomonadidae</taxon>
        <taxon>Thecamonas</taxon>
    </lineage>
</organism>
<keyword evidence="2" id="KW-0446">Lipid-binding</keyword>
<name>A0A0L0DI54_THETB</name>
<evidence type="ECO:0000259" key="3">
    <source>
        <dbReference type="PROSITE" id="PS51228"/>
    </source>
</evidence>
<reference evidence="4 5" key="1">
    <citation type="submission" date="2010-05" db="EMBL/GenBank/DDBJ databases">
        <title>The Genome Sequence of Thecamonas trahens ATCC 50062.</title>
        <authorList>
            <consortium name="The Broad Institute Genome Sequencing Platform"/>
            <person name="Russ C."/>
            <person name="Cuomo C."/>
            <person name="Shea T."/>
            <person name="Young S.K."/>
            <person name="Zeng Q."/>
            <person name="Koehrsen M."/>
            <person name="Haas B."/>
            <person name="Borodovsky M."/>
            <person name="Guigo R."/>
            <person name="Alvarado L."/>
            <person name="Berlin A."/>
            <person name="Bochicchio J."/>
            <person name="Borenstein D."/>
            <person name="Chapman S."/>
            <person name="Chen Z."/>
            <person name="Freedman E."/>
            <person name="Gellesch M."/>
            <person name="Goldberg J."/>
            <person name="Griggs A."/>
            <person name="Gujja S."/>
            <person name="Heilman E."/>
            <person name="Heiman D."/>
            <person name="Hepburn T."/>
            <person name="Howarth C."/>
            <person name="Jen D."/>
            <person name="Larson L."/>
            <person name="Mehta T."/>
            <person name="Park D."/>
            <person name="Pearson M."/>
            <person name="Roberts A."/>
            <person name="Saif S."/>
            <person name="Shenoy N."/>
            <person name="Sisk P."/>
            <person name="Stolte C."/>
            <person name="Sykes S."/>
            <person name="Thomson T."/>
            <person name="Walk T."/>
            <person name="White J."/>
            <person name="Yandava C."/>
            <person name="Burger G."/>
            <person name="Gray M.W."/>
            <person name="Holland P.W.H."/>
            <person name="King N."/>
            <person name="Lang F.B.F."/>
            <person name="Roger A.J."/>
            <person name="Ruiz-Trillo I."/>
            <person name="Lander E."/>
            <person name="Nusbaum C."/>
        </authorList>
    </citation>
    <scope>NUCLEOTIDE SEQUENCE [LARGE SCALE GENOMIC DNA]</scope>
    <source>
        <strain evidence="4 5">ATCC 50062</strain>
    </source>
</reference>
<dbReference type="PANTHER" id="PTHR23310">
    <property type="entry name" value="ACYL-COA-BINDING PROTEIN, ACBP"/>
    <property type="match status" value="1"/>
</dbReference>
<dbReference type="AlphaFoldDB" id="A0A0L0DI54"/>
<evidence type="ECO:0000313" key="5">
    <source>
        <dbReference type="Proteomes" id="UP000054408"/>
    </source>
</evidence>
<keyword evidence="5" id="KW-1185">Reference proteome</keyword>
<evidence type="ECO:0000313" key="4">
    <source>
        <dbReference type="EMBL" id="KNC50983.1"/>
    </source>
</evidence>
<dbReference type="SUPFAM" id="SSF47027">
    <property type="entry name" value="Acyl-CoA binding protein"/>
    <property type="match status" value="1"/>
</dbReference>
<sequence length="90" mass="9875">MAADLATRFNAVVEEVRNGPAVEASDDDKLVLYGLFKQATVGDADPKDKPGMLQAYSAKGYKWSAWNKNKGMSKDDAMQAYIDKVEAMRA</sequence>
<dbReference type="OrthoDB" id="346910at2759"/>
<dbReference type="EMBL" id="GL349464">
    <property type="protein sequence ID" value="KNC50983.1"/>
    <property type="molecule type" value="Genomic_DNA"/>
</dbReference>
<evidence type="ECO:0000256" key="1">
    <source>
        <dbReference type="ARBA" id="ARBA00005567"/>
    </source>
</evidence>
<feature type="domain" description="ACB" evidence="3">
    <location>
        <begin position="5"/>
        <end position="90"/>
    </location>
</feature>
<dbReference type="GO" id="GO:0006631">
    <property type="term" value="P:fatty acid metabolic process"/>
    <property type="evidence" value="ECO:0007669"/>
    <property type="project" value="TreeGrafter"/>
</dbReference>
<dbReference type="InterPro" id="IPR014352">
    <property type="entry name" value="FERM/acyl-CoA-bd_prot_sf"/>
</dbReference>
<dbReference type="Proteomes" id="UP000054408">
    <property type="component" value="Unassembled WGS sequence"/>
</dbReference>
<dbReference type="eggNOG" id="KOG0817">
    <property type="taxonomic scope" value="Eukaryota"/>
</dbReference>
<dbReference type="GO" id="GO:0000062">
    <property type="term" value="F:fatty-acyl-CoA binding"/>
    <property type="evidence" value="ECO:0007669"/>
    <property type="project" value="InterPro"/>
</dbReference>
<dbReference type="Gene3D" id="1.20.80.10">
    <property type="match status" value="1"/>
</dbReference>
<proteinExistence type="inferred from homology"/>
<accession>A0A0L0DI54</accession>
<dbReference type="PANTHER" id="PTHR23310:SF62">
    <property type="entry name" value="ACYL-COA BINDING PROTEIN 1, ISOFORM A"/>
    <property type="match status" value="1"/>
</dbReference>
<dbReference type="OMA" id="IACPAML"/>
<dbReference type="STRING" id="461836.A0A0L0DI54"/>
<dbReference type="InterPro" id="IPR000582">
    <property type="entry name" value="Acyl-CoA-binding_protein"/>
</dbReference>
<evidence type="ECO:0000256" key="2">
    <source>
        <dbReference type="ARBA" id="ARBA00023121"/>
    </source>
</evidence>
<protein>
    <submittedName>
        <fullName evidence="4">Diazepam binding inhibitor</fullName>
    </submittedName>
</protein>
<dbReference type="RefSeq" id="XP_013756454.1">
    <property type="nucleotide sequence ID" value="XM_013901000.1"/>
</dbReference>
<dbReference type="InterPro" id="IPR035984">
    <property type="entry name" value="Acyl-CoA-binding_sf"/>
</dbReference>